<evidence type="ECO:0000256" key="1">
    <source>
        <dbReference type="SAM" id="MobiDB-lite"/>
    </source>
</evidence>
<evidence type="ECO:0000313" key="3">
    <source>
        <dbReference type="Proteomes" id="UP000653099"/>
    </source>
</evidence>
<protein>
    <recommendedName>
        <fullName evidence="4">Small CPxCG-related zinc finger protein</fullName>
    </recommendedName>
</protein>
<accession>A0A830EBA2</accession>
<gene>
    <name evidence="2" type="ORF">GCM10008995_18770</name>
</gene>
<dbReference type="EMBL" id="BMOC01000011">
    <property type="protein sequence ID" value="GGJ09130.1"/>
    <property type="molecule type" value="Genomic_DNA"/>
</dbReference>
<reference evidence="2" key="2">
    <citation type="submission" date="2020-09" db="EMBL/GenBank/DDBJ databases">
        <authorList>
            <person name="Sun Q."/>
            <person name="Ohkuma M."/>
        </authorList>
    </citation>
    <scope>NUCLEOTIDE SEQUENCE</scope>
    <source>
        <strain evidence="2">JCM 14359</strain>
    </source>
</reference>
<organism evidence="2 3">
    <name type="scientific">Halobellus salinus</name>
    <dbReference type="NCBI Taxonomy" id="931585"/>
    <lineage>
        <taxon>Archaea</taxon>
        <taxon>Methanobacteriati</taxon>
        <taxon>Methanobacteriota</taxon>
        <taxon>Stenosarchaea group</taxon>
        <taxon>Halobacteria</taxon>
        <taxon>Halobacteriales</taxon>
        <taxon>Haloferacaceae</taxon>
        <taxon>Halobellus</taxon>
    </lineage>
</organism>
<evidence type="ECO:0000313" key="2">
    <source>
        <dbReference type="EMBL" id="GGJ09130.1"/>
    </source>
</evidence>
<proteinExistence type="predicted"/>
<dbReference type="Proteomes" id="UP000653099">
    <property type="component" value="Unassembled WGS sequence"/>
</dbReference>
<keyword evidence="3" id="KW-1185">Reference proteome</keyword>
<reference evidence="2" key="1">
    <citation type="journal article" date="2014" name="Int. J. Syst. Evol. Microbiol.">
        <title>Complete genome sequence of Corynebacterium casei LMG S-19264T (=DSM 44701T), isolated from a smear-ripened cheese.</title>
        <authorList>
            <consortium name="US DOE Joint Genome Institute (JGI-PGF)"/>
            <person name="Walter F."/>
            <person name="Albersmeier A."/>
            <person name="Kalinowski J."/>
            <person name="Ruckert C."/>
        </authorList>
    </citation>
    <scope>NUCLEOTIDE SEQUENCE</scope>
    <source>
        <strain evidence="2">JCM 14359</strain>
    </source>
</reference>
<evidence type="ECO:0008006" key="4">
    <source>
        <dbReference type="Google" id="ProtNLM"/>
    </source>
</evidence>
<name>A0A830EBA2_9EURY</name>
<comment type="caution">
    <text evidence="2">The sequence shown here is derived from an EMBL/GenBank/DDBJ whole genome shotgun (WGS) entry which is preliminary data.</text>
</comment>
<dbReference type="RefSeq" id="WP_188787151.1">
    <property type="nucleotide sequence ID" value="NZ_BMOC01000011.1"/>
</dbReference>
<dbReference type="AlphaFoldDB" id="A0A830EBA2"/>
<feature type="region of interest" description="Disordered" evidence="1">
    <location>
        <begin position="1"/>
        <end position="20"/>
    </location>
</feature>
<dbReference type="OrthoDB" id="335678at2157"/>
<sequence length="89" mass="9980">MSKTCSPSPAPPGSEWTVRQVVSRSEWDAATEACPTCGDGVDRRLPHYQVELDRERATDGAAKLTHERRLLSFCDEMCANAWLDDVENR</sequence>